<proteinExistence type="inferred from homology"/>
<dbReference type="AlphaFoldDB" id="A0A813YWI3"/>
<dbReference type="GO" id="GO:0005681">
    <property type="term" value="C:spliceosomal complex"/>
    <property type="evidence" value="ECO:0007669"/>
    <property type="project" value="TreeGrafter"/>
</dbReference>
<dbReference type="Pfam" id="PF07052">
    <property type="entry name" value="Hep_59"/>
    <property type="match status" value="1"/>
</dbReference>
<dbReference type="GO" id="GO:0000398">
    <property type="term" value="P:mRNA splicing, via spliceosome"/>
    <property type="evidence" value="ECO:0007669"/>
    <property type="project" value="TreeGrafter"/>
</dbReference>
<evidence type="ECO:0000256" key="4">
    <source>
        <dbReference type="SAM" id="MobiDB-lite"/>
    </source>
</evidence>
<feature type="compositionally biased region" description="Basic and acidic residues" evidence="4">
    <location>
        <begin position="20"/>
        <end position="33"/>
    </location>
</feature>
<dbReference type="Proteomes" id="UP000663879">
    <property type="component" value="Unassembled WGS sequence"/>
</dbReference>
<reference evidence="5" key="1">
    <citation type="submission" date="2021-02" db="EMBL/GenBank/DDBJ databases">
        <authorList>
            <person name="Nowell W R."/>
        </authorList>
    </citation>
    <scope>NUCLEOTIDE SEQUENCE</scope>
    <source>
        <strain evidence="5">Ploen Becks lab</strain>
    </source>
</reference>
<keyword evidence="6" id="KW-1185">Reference proteome</keyword>
<comment type="subcellular location">
    <subcellularLocation>
        <location evidence="1">Nucleus</location>
    </subcellularLocation>
</comment>
<evidence type="ECO:0000256" key="1">
    <source>
        <dbReference type="ARBA" id="ARBA00004123"/>
    </source>
</evidence>
<feature type="compositionally biased region" description="Basic and acidic residues" evidence="4">
    <location>
        <begin position="268"/>
        <end position="310"/>
    </location>
</feature>
<dbReference type="InterPro" id="IPR010756">
    <property type="entry name" value="Tls1-like"/>
</dbReference>
<comment type="similarity">
    <text evidence="2">Belongs to the TLS1 family.</text>
</comment>
<evidence type="ECO:0000256" key="2">
    <source>
        <dbReference type="ARBA" id="ARBA00007643"/>
    </source>
</evidence>
<name>A0A813YWI3_9BILA</name>
<gene>
    <name evidence="5" type="ORF">OXX778_LOCUS10864</name>
</gene>
<feature type="compositionally biased region" description="Basic and acidic residues" evidence="4">
    <location>
        <begin position="237"/>
        <end position="260"/>
    </location>
</feature>
<keyword evidence="3" id="KW-0539">Nucleus</keyword>
<dbReference type="OrthoDB" id="5627at2759"/>
<organism evidence="5 6">
    <name type="scientific">Brachionus calyciflorus</name>
    <dbReference type="NCBI Taxonomy" id="104777"/>
    <lineage>
        <taxon>Eukaryota</taxon>
        <taxon>Metazoa</taxon>
        <taxon>Spiralia</taxon>
        <taxon>Gnathifera</taxon>
        <taxon>Rotifera</taxon>
        <taxon>Eurotatoria</taxon>
        <taxon>Monogononta</taxon>
        <taxon>Pseudotrocha</taxon>
        <taxon>Ploima</taxon>
        <taxon>Brachionidae</taxon>
        <taxon>Brachionus</taxon>
    </lineage>
</organism>
<evidence type="ECO:0000313" key="6">
    <source>
        <dbReference type="Proteomes" id="UP000663879"/>
    </source>
</evidence>
<dbReference type="PANTHER" id="PTHR13486">
    <property type="entry name" value="TELOMERE LENGTH AND SILENCING PROTEIN 1 TLS1 FAMILY MEMBER"/>
    <property type="match status" value="1"/>
</dbReference>
<evidence type="ECO:0000313" key="5">
    <source>
        <dbReference type="EMBL" id="CAF0890103.1"/>
    </source>
</evidence>
<feature type="region of interest" description="Disordered" evidence="4">
    <location>
        <begin position="130"/>
        <end position="154"/>
    </location>
</feature>
<feature type="region of interest" description="Disordered" evidence="4">
    <location>
        <begin position="1"/>
        <end position="33"/>
    </location>
</feature>
<evidence type="ECO:0000256" key="3">
    <source>
        <dbReference type="ARBA" id="ARBA00023242"/>
    </source>
</evidence>
<dbReference type="EMBL" id="CAJNOC010001773">
    <property type="protein sequence ID" value="CAF0890103.1"/>
    <property type="molecule type" value="Genomic_DNA"/>
</dbReference>
<feature type="region of interest" description="Disordered" evidence="4">
    <location>
        <begin position="229"/>
        <end position="310"/>
    </location>
</feature>
<comment type="caution">
    <text evidence="5">The sequence shown here is derived from an EMBL/GenBank/DDBJ whole genome shotgun (WGS) entry which is preliminary data.</text>
</comment>
<protein>
    <submittedName>
        <fullName evidence="5">Uncharacterized protein</fullName>
    </submittedName>
</protein>
<sequence>MPKSFRQRKVSSSSSSSDEETVKQSEESTGNIKDKIEEIKFLQKQRERTHGLDVYSLAIGESETVTTISQQIENDPWKSRTGGLVDMKVILEKRGNEIVKNMHSTFAKETNQRDEDAEMQRFIEEQLNKKKQAEKNSDQNNSNEDSSKVPKFKSPEDALFDVPKYLLENTSRHKSEETLSEQMLSGIPEVDLGIQEKIRNIEETERAKQQGAAKTTVIVTNKKQLNENSSVNFVQHKRFDESVLNDKNRLPQHKEQKPTKPEPVVGDAPKHELLQPQKRKDTDSFKSKSSHTEPKKSKNETTEKASDDYCLEKFKKNMKFNRGNKIKIA</sequence>
<dbReference type="PANTHER" id="PTHR13486:SF2">
    <property type="entry name" value="SPLICING FACTOR C9ORF78"/>
    <property type="match status" value="1"/>
</dbReference>
<feature type="compositionally biased region" description="Basic and acidic residues" evidence="4">
    <location>
        <begin position="145"/>
        <end position="154"/>
    </location>
</feature>
<accession>A0A813YWI3</accession>